<dbReference type="FunFam" id="1.10.150.250:FF:000004">
    <property type="entry name" value="Succinate dehydrogenase assembly factor 2, mitochondrial"/>
    <property type="match status" value="1"/>
</dbReference>
<dbReference type="SUPFAM" id="SSF109910">
    <property type="entry name" value="YgfY-like"/>
    <property type="match status" value="1"/>
</dbReference>
<dbReference type="InterPro" id="IPR036714">
    <property type="entry name" value="SDH_sf"/>
</dbReference>
<dbReference type="Pfam" id="PF03937">
    <property type="entry name" value="Sdh5"/>
    <property type="match status" value="1"/>
</dbReference>
<dbReference type="GO" id="GO:0006099">
    <property type="term" value="P:tricarboxylic acid cycle"/>
    <property type="evidence" value="ECO:0007669"/>
    <property type="project" value="TreeGrafter"/>
</dbReference>
<evidence type="ECO:0000313" key="4">
    <source>
        <dbReference type="Proteomes" id="UP000291116"/>
    </source>
</evidence>
<dbReference type="InterPro" id="IPR005631">
    <property type="entry name" value="SDH"/>
</dbReference>
<dbReference type="GO" id="GO:0005739">
    <property type="term" value="C:mitochondrion"/>
    <property type="evidence" value="ECO:0007669"/>
    <property type="project" value="TreeGrafter"/>
</dbReference>
<proteinExistence type="predicted"/>
<dbReference type="PANTHER" id="PTHR12469:SF2">
    <property type="entry name" value="SUCCINATE DEHYDROGENASE ASSEMBLY FACTOR 2, MITOCHONDRIAL"/>
    <property type="match status" value="1"/>
</dbReference>
<keyword evidence="2" id="KW-0143">Chaperone</keyword>
<organism evidence="3 4">
    <name type="scientific">Pseudo-nitzschia multistriata</name>
    <dbReference type="NCBI Taxonomy" id="183589"/>
    <lineage>
        <taxon>Eukaryota</taxon>
        <taxon>Sar</taxon>
        <taxon>Stramenopiles</taxon>
        <taxon>Ochrophyta</taxon>
        <taxon>Bacillariophyta</taxon>
        <taxon>Bacillariophyceae</taxon>
        <taxon>Bacillariophycidae</taxon>
        <taxon>Bacillariales</taxon>
        <taxon>Bacillariaceae</taxon>
        <taxon>Pseudo-nitzschia</taxon>
    </lineage>
</organism>
<evidence type="ECO:0000256" key="2">
    <source>
        <dbReference type="ARBA" id="ARBA00023186"/>
    </source>
</evidence>
<accession>A0A448Z217</accession>
<keyword evidence="4" id="KW-1185">Reference proteome</keyword>
<dbReference type="GO" id="GO:0034553">
    <property type="term" value="P:mitochondrial respiratory chain complex II assembly"/>
    <property type="evidence" value="ECO:0007669"/>
    <property type="project" value="TreeGrafter"/>
</dbReference>
<dbReference type="Gene3D" id="1.10.150.250">
    <property type="entry name" value="Flavinator of succinate dehydrogenase"/>
    <property type="match status" value="1"/>
</dbReference>
<gene>
    <name evidence="3" type="ORF">PSNMU_V1.4_AUG-EV-PASAV3_0027910</name>
</gene>
<sequence length="187" mass="21351">MISSSWFMSKTVPLVARSILSKSNRATVTAGATLPTRRGYRGDTGEAVNKLTEKEEKLLKIALPKAEKIMKKHIELPVDDIATRRKRLIYRAKQRGWLEVDLLLGTWASENVPQMEDGDELDQFEDFVNMETIDIYNVITLRLDVPEDMKRDGNGVVERIQEWARSHPLGRGDPDAYKAVKMEHKLT</sequence>
<dbReference type="PANTHER" id="PTHR12469">
    <property type="entry name" value="PROTEIN EMI5 HOMOLOG, MITOCHONDRIAL"/>
    <property type="match status" value="1"/>
</dbReference>
<protein>
    <submittedName>
        <fullName evidence="3">Uncharacterized protein</fullName>
    </submittedName>
</protein>
<evidence type="ECO:0000256" key="1">
    <source>
        <dbReference type="ARBA" id="ARBA00023128"/>
    </source>
</evidence>
<reference evidence="3 4" key="1">
    <citation type="submission" date="2019-01" db="EMBL/GenBank/DDBJ databases">
        <authorList>
            <person name="Ferrante I. M."/>
        </authorList>
    </citation>
    <scope>NUCLEOTIDE SEQUENCE [LARGE SCALE GENOMIC DNA]</scope>
    <source>
        <strain evidence="3 4">B856</strain>
    </source>
</reference>
<keyword evidence="1" id="KW-0496">Mitochondrion</keyword>
<dbReference type="AlphaFoldDB" id="A0A448Z217"/>
<dbReference type="EMBL" id="CAACVS010000076">
    <property type="protein sequence ID" value="VEU36044.1"/>
    <property type="molecule type" value="Genomic_DNA"/>
</dbReference>
<dbReference type="OrthoDB" id="284292at2759"/>
<dbReference type="Proteomes" id="UP000291116">
    <property type="component" value="Unassembled WGS sequence"/>
</dbReference>
<name>A0A448Z217_9STRA</name>
<dbReference type="GO" id="GO:0006121">
    <property type="term" value="P:mitochondrial electron transport, succinate to ubiquinone"/>
    <property type="evidence" value="ECO:0007669"/>
    <property type="project" value="TreeGrafter"/>
</dbReference>
<evidence type="ECO:0000313" key="3">
    <source>
        <dbReference type="EMBL" id="VEU36044.1"/>
    </source>
</evidence>